<evidence type="ECO:0000256" key="1">
    <source>
        <dbReference type="SAM" id="MobiDB-lite"/>
    </source>
</evidence>
<dbReference type="Proteomes" id="UP000297716">
    <property type="component" value="Unassembled WGS sequence"/>
</dbReference>
<proteinExistence type="predicted"/>
<keyword evidence="4" id="KW-1185">Reference proteome</keyword>
<feature type="domain" description="Heterokaryon incompatibility" evidence="2">
    <location>
        <begin position="60"/>
        <end position="209"/>
    </location>
</feature>
<dbReference type="EMBL" id="SKBN01000359">
    <property type="protein sequence ID" value="TGJ78706.1"/>
    <property type="molecule type" value="Genomic_DNA"/>
</dbReference>
<evidence type="ECO:0000313" key="4">
    <source>
        <dbReference type="Proteomes" id="UP000297716"/>
    </source>
</evidence>
<gene>
    <name evidence="3" type="ORF">E0Z10_g10058</name>
</gene>
<dbReference type="PANTHER" id="PTHR24148:SF73">
    <property type="entry name" value="HET DOMAIN PROTEIN (AFU_ORTHOLOGUE AFUA_8G01020)"/>
    <property type="match status" value="1"/>
</dbReference>
<accession>A0A4Z0YLZ7</accession>
<dbReference type="AlphaFoldDB" id="A0A4Z0YLZ7"/>
<evidence type="ECO:0000313" key="3">
    <source>
        <dbReference type="EMBL" id="TGJ78706.1"/>
    </source>
</evidence>
<dbReference type="InterPro" id="IPR010730">
    <property type="entry name" value="HET"/>
</dbReference>
<protein>
    <recommendedName>
        <fullName evidence="2">Heterokaryon incompatibility domain-containing protein</fullName>
    </recommendedName>
</protein>
<evidence type="ECO:0000259" key="2">
    <source>
        <dbReference type="Pfam" id="PF06985"/>
    </source>
</evidence>
<comment type="caution">
    <text evidence="3">The sequence shown here is derived from an EMBL/GenBank/DDBJ whole genome shotgun (WGS) entry which is preliminary data.</text>
</comment>
<dbReference type="Pfam" id="PF06985">
    <property type="entry name" value="HET"/>
    <property type="match status" value="1"/>
</dbReference>
<dbReference type="InterPro" id="IPR052895">
    <property type="entry name" value="HetReg/Transcr_Mod"/>
</dbReference>
<organism evidence="3 4">
    <name type="scientific">Xylaria hypoxylon</name>
    <dbReference type="NCBI Taxonomy" id="37992"/>
    <lineage>
        <taxon>Eukaryota</taxon>
        <taxon>Fungi</taxon>
        <taxon>Dikarya</taxon>
        <taxon>Ascomycota</taxon>
        <taxon>Pezizomycotina</taxon>
        <taxon>Sordariomycetes</taxon>
        <taxon>Xylariomycetidae</taxon>
        <taxon>Xylariales</taxon>
        <taxon>Xylariaceae</taxon>
        <taxon>Xylaria</taxon>
    </lineage>
</organism>
<sequence>MSEPEPMNPDFIYSPIEPVDQKVKKIRLIEIQSYDPNSSQDCDIVCELSTTQLSGEHAKFEALSYTWGSEENLRTIQLDKQEFKVTQNLFKALGTLRLCDKPRILWVDAICIDQSSVSDKNYQVPLMSNIYSRATGVVVWLEDEAPGAPAAFEVLENSKIDDDGELLGPDGGPAERDNWADPEHGAERLKSLQALCHQRYWSRVWIIQEVTLATDIHLYCGGRSVHWDILKNHLIALDEGVKLRAASEYSDSDSDSDSDHGDGDTESIVLDIIKGACYNVLQDGMRGVGDESKLSDLILKHGQNGCKDPMDKVYGLLSLASGVSSEDVVVNYKRPLGHLYLDVMHYCLENIYGGTWFDMANLSECLQRAFGNDSNKIQAQRSSHNRASEVEFILNRKVNISADGVLGNLQIGLTLDEYRRQTLKDGCFQALPVDKISIRYRRRYSKQLMSFLGREVWRQMSSLNLPPNGEEVFFASLPGQAHRDAAEFPDNGERSSREHDAVHLSSYDKIRIGMELFLPRPVSEQDLEEEYSMRDFADIALDADWGTCRLFSRGSLFGIICPGAQETDGIFKLKGCNSVLVLRPIGSRFKLVGRALILQHHEKPVFVERQLECSDMPFNVFQILTFLA</sequence>
<name>A0A4Z0YLZ7_9PEZI</name>
<reference evidence="3 4" key="1">
    <citation type="submission" date="2019-03" db="EMBL/GenBank/DDBJ databases">
        <title>Draft genome sequence of Xylaria hypoxylon DSM 108379, a ubiquitous saprotrophic-parasitic fungi on hardwood.</title>
        <authorList>
            <person name="Buettner E."/>
            <person name="Leonhardt S."/>
            <person name="Gebauer A.M."/>
            <person name="Liers C."/>
            <person name="Hofrichter M."/>
            <person name="Kellner H."/>
        </authorList>
    </citation>
    <scope>NUCLEOTIDE SEQUENCE [LARGE SCALE GENOMIC DNA]</scope>
    <source>
        <strain evidence="3 4">DSM 108379</strain>
    </source>
</reference>
<dbReference type="PANTHER" id="PTHR24148">
    <property type="entry name" value="ANKYRIN REPEAT DOMAIN-CONTAINING PROTEIN 39 HOMOLOG-RELATED"/>
    <property type="match status" value="1"/>
</dbReference>
<dbReference type="OrthoDB" id="2157530at2759"/>
<feature type="region of interest" description="Disordered" evidence="1">
    <location>
        <begin position="162"/>
        <end position="181"/>
    </location>
</feature>